<name>A0ABW5KC77_9SPHI</name>
<organism evidence="5 6">
    <name type="scientific">Sphingobacterium suaedae</name>
    <dbReference type="NCBI Taxonomy" id="1686402"/>
    <lineage>
        <taxon>Bacteria</taxon>
        <taxon>Pseudomonadati</taxon>
        <taxon>Bacteroidota</taxon>
        <taxon>Sphingobacteriia</taxon>
        <taxon>Sphingobacteriales</taxon>
        <taxon>Sphingobacteriaceae</taxon>
        <taxon>Sphingobacterium</taxon>
    </lineage>
</organism>
<evidence type="ECO:0000313" key="6">
    <source>
        <dbReference type="Proteomes" id="UP001597545"/>
    </source>
</evidence>
<evidence type="ECO:0000313" key="5">
    <source>
        <dbReference type="EMBL" id="MFD2546406.1"/>
    </source>
</evidence>
<sequence>MNTLILRSACVGVICLISSVYLLIAQTVHQDAIYSGVPWFDEAGKTVSAHGACMIKEDGRYYLFGEYKTDSANVFNGFVCYSSTDLYSWKFERMALPVQRQGKLGSKRVGERPKVMKSRETGKYVMYMHVDSINYKDQFVGYATADEITGPYTFQGPLLYKGQPIRKWDIGAFQDKDGTGYLLVHHGDIYELNDDFCSVKEKVASDIPGVGESPAMLCKDGRYYLLSSNLTSWERNDNHYHTATSIRGPWIKKGYFAPAGTLTWNSQCSFIFQIDGTDETTYMYMGDRWSFPKQNSAATYVWQPLQVGEAELSIPTFADGWTIDLKTGKTSAAQNSFQTYAINELPDTHFNGMWKNDTLFVRGSSQKDDYFSFAFTGRRVSLFGFSRPDGGYAEVSIVDRKGTIVNRAVIDMYCLYANAGLKFVSPWLTKGDYTLIVRVLGQRGNWSDKRRNNYGSIGYVVSLEKVLVEP</sequence>
<keyword evidence="6" id="KW-1185">Reference proteome</keyword>
<keyword evidence="2 4" id="KW-0378">Hydrolase</keyword>
<dbReference type="EMBL" id="JBHULR010000001">
    <property type="protein sequence ID" value="MFD2546406.1"/>
    <property type="molecule type" value="Genomic_DNA"/>
</dbReference>
<dbReference type="Proteomes" id="UP001597545">
    <property type="component" value="Unassembled WGS sequence"/>
</dbReference>
<dbReference type="PANTHER" id="PTHR22925:SF3">
    <property type="entry name" value="GLYCOSYL HYDROLASE FAMILY PROTEIN 43"/>
    <property type="match status" value="1"/>
</dbReference>
<proteinExistence type="inferred from homology"/>
<evidence type="ECO:0000256" key="4">
    <source>
        <dbReference type="RuleBase" id="RU361187"/>
    </source>
</evidence>
<dbReference type="Gene3D" id="2.115.10.20">
    <property type="entry name" value="Glycosyl hydrolase domain, family 43"/>
    <property type="match status" value="1"/>
</dbReference>
<dbReference type="Gene3D" id="2.60.120.260">
    <property type="entry name" value="Galactose-binding domain-like"/>
    <property type="match status" value="1"/>
</dbReference>
<dbReference type="CDD" id="cd18821">
    <property type="entry name" value="GH43_Pc3Gal43A-like"/>
    <property type="match status" value="1"/>
</dbReference>
<evidence type="ECO:0000256" key="2">
    <source>
        <dbReference type="ARBA" id="ARBA00022801"/>
    </source>
</evidence>
<reference evidence="6" key="1">
    <citation type="journal article" date="2019" name="Int. J. Syst. Evol. Microbiol.">
        <title>The Global Catalogue of Microorganisms (GCM) 10K type strain sequencing project: providing services to taxonomists for standard genome sequencing and annotation.</title>
        <authorList>
            <consortium name="The Broad Institute Genomics Platform"/>
            <consortium name="The Broad Institute Genome Sequencing Center for Infectious Disease"/>
            <person name="Wu L."/>
            <person name="Ma J."/>
        </authorList>
    </citation>
    <scope>NUCLEOTIDE SEQUENCE [LARGE SCALE GENOMIC DNA]</scope>
    <source>
        <strain evidence="6">KCTC 42662</strain>
    </source>
</reference>
<gene>
    <name evidence="5" type="ORF">ACFSR5_01970</name>
</gene>
<evidence type="ECO:0000256" key="3">
    <source>
        <dbReference type="ARBA" id="ARBA00023295"/>
    </source>
</evidence>
<dbReference type="InterPro" id="IPR023296">
    <property type="entry name" value="Glyco_hydro_beta-prop_sf"/>
</dbReference>
<comment type="similarity">
    <text evidence="1 4">Belongs to the glycosyl hydrolase 43 family.</text>
</comment>
<dbReference type="SUPFAM" id="SSF75005">
    <property type="entry name" value="Arabinanase/levansucrase/invertase"/>
    <property type="match status" value="1"/>
</dbReference>
<dbReference type="InterPro" id="IPR006710">
    <property type="entry name" value="Glyco_hydro_43"/>
</dbReference>
<dbReference type="RefSeq" id="WP_380900161.1">
    <property type="nucleotide sequence ID" value="NZ_JBHUEG010000002.1"/>
</dbReference>
<dbReference type="Pfam" id="PF04616">
    <property type="entry name" value="Glyco_hydro_43"/>
    <property type="match status" value="1"/>
</dbReference>
<evidence type="ECO:0000256" key="1">
    <source>
        <dbReference type="ARBA" id="ARBA00009865"/>
    </source>
</evidence>
<dbReference type="PANTHER" id="PTHR22925">
    <property type="entry name" value="GLYCOSYL HYDROLASE 43 FAMILY MEMBER"/>
    <property type="match status" value="1"/>
</dbReference>
<protein>
    <submittedName>
        <fullName evidence="5">Family 43 glycosylhydrolase</fullName>
    </submittedName>
</protein>
<keyword evidence="3 4" id="KW-0326">Glycosidase</keyword>
<accession>A0ABW5KC77</accession>
<comment type="caution">
    <text evidence="5">The sequence shown here is derived from an EMBL/GenBank/DDBJ whole genome shotgun (WGS) entry which is preliminary data.</text>
</comment>